<gene>
    <name evidence="2" type="ORF">SAMN04488081_2067</name>
</gene>
<comment type="caution">
    <text evidence="2">The sequence shown here is derived from an EMBL/GenBank/DDBJ whole genome shotgun (WGS) entry which is preliminary data.</text>
</comment>
<feature type="transmembrane region" description="Helical" evidence="1">
    <location>
        <begin position="6"/>
        <end position="23"/>
    </location>
</feature>
<evidence type="ECO:0000256" key="1">
    <source>
        <dbReference type="SAM" id="Phobius"/>
    </source>
</evidence>
<reference evidence="2 3" key="1">
    <citation type="submission" date="2016-10" db="EMBL/GenBank/DDBJ databases">
        <authorList>
            <person name="Varghese N."/>
            <person name="Submissions S."/>
        </authorList>
    </citation>
    <scope>NUCLEOTIDE SEQUENCE [LARGE SCALE GENOMIC DNA]</scope>
    <source>
        <strain evidence="2 3">DSM 20748</strain>
    </source>
</reference>
<organism evidence="2 3">
    <name type="scientific">Salimicrobium album</name>
    <dbReference type="NCBI Taxonomy" id="50717"/>
    <lineage>
        <taxon>Bacteria</taxon>
        <taxon>Bacillati</taxon>
        <taxon>Bacillota</taxon>
        <taxon>Bacilli</taxon>
        <taxon>Bacillales</taxon>
        <taxon>Bacillaceae</taxon>
        <taxon>Salimicrobium</taxon>
    </lineage>
</organism>
<evidence type="ECO:0000313" key="3">
    <source>
        <dbReference type="Proteomes" id="UP000198647"/>
    </source>
</evidence>
<dbReference type="RefSeq" id="WP_076571184.1">
    <property type="nucleotide sequence ID" value="NZ_FNOS01000005.1"/>
</dbReference>
<keyword evidence="1" id="KW-0472">Membrane</keyword>
<accession>A0A1H3H575</accession>
<proteinExistence type="predicted"/>
<dbReference type="Proteomes" id="UP000198647">
    <property type="component" value="Unassembled WGS sequence"/>
</dbReference>
<dbReference type="EMBL" id="FNOS01000005">
    <property type="protein sequence ID" value="SDY10557.1"/>
    <property type="molecule type" value="Genomic_DNA"/>
</dbReference>
<sequence>MEFDFFWIAVGIAFAGYFIGEGLKNFKNPEAGDSFSEIFREEEDYKLIKEKDVHYYIGVSKEDTKALLQEYPDIPHVTINNKIYYPKARLHEWLKSIGK</sequence>
<keyword evidence="1" id="KW-0812">Transmembrane</keyword>
<keyword evidence="3" id="KW-1185">Reference proteome</keyword>
<name>A0A1H3H575_9BACI</name>
<keyword evidence="1" id="KW-1133">Transmembrane helix</keyword>
<evidence type="ECO:0000313" key="2">
    <source>
        <dbReference type="EMBL" id="SDY10557.1"/>
    </source>
</evidence>
<protein>
    <recommendedName>
        <fullName evidence="4">DNA-binding protein</fullName>
    </recommendedName>
</protein>
<evidence type="ECO:0008006" key="4">
    <source>
        <dbReference type="Google" id="ProtNLM"/>
    </source>
</evidence>